<dbReference type="PANTHER" id="PTHR48081">
    <property type="entry name" value="AB HYDROLASE SUPERFAMILY PROTEIN C4A8.06C"/>
    <property type="match status" value="1"/>
</dbReference>
<keyword evidence="5" id="KW-1185">Reference proteome</keyword>
<dbReference type="Proteomes" id="UP001169764">
    <property type="component" value="Unassembled WGS sequence"/>
</dbReference>
<sequence length="312" mass="32681">MTRILSCVVAAFIALSPGMAAAQKSFSLGHISAPDQTGAIPLYPASIAPEGPSLERWGMLSGPMGPDTRIVRNVTVPTITPVLPAAGKATGAAVIVAPGGAFLSLSMDSEGFEVAHRLADRGIAAFVLKYRTNPVPNEEPAFMAMVGRVMGEAARPGGSHAISDPAATADGLQALRLVRQRASEWHIDPARVGMIGFSAGAQATLQTVLSGAPTDMPAFIGYIYGPMEKVDVPPAAPPMFVALALDDGLFGRQGFGIVEAWHATNRPVEFHAYERGDHGFGTGRPGTTSTQVLPEFMAWLASRDLLTTPTRP</sequence>
<evidence type="ECO:0000256" key="2">
    <source>
        <dbReference type="SAM" id="SignalP"/>
    </source>
</evidence>
<feature type="chain" id="PRO_5047413902" evidence="2">
    <location>
        <begin position="23"/>
        <end position="312"/>
    </location>
</feature>
<protein>
    <submittedName>
        <fullName evidence="4">Alpha/beta hydrolase</fullName>
    </submittedName>
</protein>
<dbReference type="InterPro" id="IPR013094">
    <property type="entry name" value="AB_hydrolase_3"/>
</dbReference>
<name>A0ABT8Y751_9SPHN</name>
<dbReference type="InterPro" id="IPR050300">
    <property type="entry name" value="GDXG_lipolytic_enzyme"/>
</dbReference>
<dbReference type="Pfam" id="PF07859">
    <property type="entry name" value="Abhydrolase_3"/>
    <property type="match status" value="1"/>
</dbReference>
<proteinExistence type="predicted"/>
<gene>
    <name evidence="4" type="ORF">Q4F19_07105</name>
</gene>
<organism evidence="4 5">
    <name type="scientific">Sphingomonas natans</name>
    <dbReference type="NCBI Taxonomy" id="3063330"/>
    <lineage>
        <taxon>Bacteria</taxon>
        <taxon>Pseudomonadati</taxon>
        <taxon>Pseudomonadota</taxon>
        <taxon>Alphaproteobacteria</taxon>
        <taxon>Sphingomonadales</taxon>
        <taxon>Sphingomonadaceae</taxon>
        <taxon>Sphingomonas</taxon>
    </lineage>
</organism>
<evidence type="ECO:0000259" key="3">
    <source>
        <dbReference type="Pfam" id="PF07859"/>
    </source>
</evidence>
<reference evidence="4" key="1">
    <citation type="submission" date="2023-07" db="EMBL/GenBank/DDBJ databases">
        <authorList>
            <person name="Kim M."/>
        </authorList>
    </citation>
    <scope>NUCLEOTIDE SEQUENCE</scope>
    <source>
        <strain evidence="4">BIUV-7</strain>
    </source>
</reference>
<dbReference type="InterPro" id="IPR029058">
    <property type="entry name" value="AB_hydrolase_fold"/>
</dbReference>
<dbReference type="EMBL" id="JAUOTP010000003">
    <property type="protein sequence ID" value="MDO6414144.1"/>
    <property type="molecule type" value="Genomic_DNA"/>
</dbReference>
<comment type="caution">
    <text evidence="4">The sequence shown here is derived from an EMBL/GenBank/DDBJ whole genome shotgun (WGS) entry which is preliminary data.</text>
</comment>
<keyword evidence="2" id="KW-0732">Signal</keyword>
<evidence type="ECO:0000313" key="5">
    <source>
        <dbReference type="Proteomes" id="UP001169764"/>
    </source>
</evidence>
<feature type="signal peptide" evidence="2">
    <location>
        <begin position="1"/>
        <end position="22"/>
    </location>
</feature>
<accession>A0ABT8Y751</accession>
<keyword evidence="1 4" id="KW-0378">Hydrolase</keyword>
<feature type="domain" description="Alpha/beta hydrolase fold-3" evidence="3">
    <location>
        <begin position="165"/>
        <end position="224"/>
    </location>
</feature>
<evidence type="ECO:0000313" key="4">
    <source>
        <dbReference type="EMBL" id="MDO6414144.1"/>
    </source>
</evidence>
<evidence type="ECO:0000256" key="1">
    <source>
        <dbReference type="ARBA" id="ARBA00022801"/>
    </source>
</evidence>
<dbReference type="GO" id="GO:0016787">
    <property type="term" value="F:hydrolase activity"/>
    <property type="evidence" value="ECO:0007669"/>
    <property type="project" value="UniProtKB-KW"/>
</dbReference>
<dbReference type="PANTHER" id="PTHR48081:SF6">
    <property type="entry name" value="PEPTIDASE S9 PROLYL OLIGOPEPTIDASE CATALYTIC DOMAIN-CONTAINING PROTEIN"/>
    <property type="match status" value="1"/>
</dbReference>
<dbReference type="Gene3D" id="3.40.50.1820">
    <property type="entry name" value="alpha/beta hydrolase"/>
    <property type="match status" value="1"/>
</dbReference>
<dbReference type="RefSeq" id="WP_303541125.1">
    <property type="nucleotide sequence ID" value="NZ_JAUOTP010000003.1"/>
</dbReference>
<dbReference type="SUPFAM" id="SSF53474">
    <property type="entry name" value="alpha/beta-Hydrolases"/>
    <property type="match status" value="1"/>
</dbReference>